<dbReference type="InterPro" id="IPR018606">
    <property type="entry name" value="Arb1"/>
</dbReference>
<dbReference type="GO" id="GO:0031047">
    <property type="term" value="P:regulatory ncRNA-mediated gene silencing"/>
    <property type="evidence" value="ECO:0007669"/>
    <property type="project" value="InterPro"/>
</dbReference>
<evidence type="ECO:0008006" key="4">
    <source>
        <dbReference type="Google" id="ProtNLM"/>
    </source>
</evidence>
<feature type="region of interest" description="Disordered" evidence="1">
    <location>
        <begin position="1"/>
        <end position="52"/>
    </location>
</feature>
<dbReference type="Pfam" id="PF09692">
    <property type="entry name" value="Arb1"/>
    <property type="match status" value="1"/>
</dbReference>
<dbReference type="Proteomes" id="UP000635477">
    <property type="component" value="Unassembled WGS sequence"/>
</dbReference>
<comment type="caution">
    <text evidence="2">The sequence shown here is derived from an EMBL/GenBank/DDBJ whole genome shotgun (WGS) entry which is preliminary data.</text>
</comment>
<sequence length="435" mass="49051">MYSPPPELPASLQGIAKTGQGRKGRRPKTLIQREYFADPPLTPEEAKEEKDEIYDPDLSFSERIQSCIQRFRSRRRLHGDRTLYFNEYLFLGGVDSNPGAYGGLGRQDLKDLTPAERREATATDIVYGTTSAGDKFYNGDEDGWTIDFAGVAAGFFSVTLVQLTSFEQPRMITGIDTVENFLRYVLHHDVCPEYEDNVEAALQVCEAARVEWPMVRLLYAGLPGQFNLAAEDLFCPEETAQKSWSFQQFKRPDGFDSKSVFFSAFALMDEPELFERLSTKQPAVVREFSSTLELVEIFRPSSDIIKRVKSLVIGDHAAKHVPVGKAMFKQATIKDDWDAPVVPWPVAEETMELFFDDYLLTNMAPGMKATLSICELDAGLRFVKAVEIIVPSFYTFLPQELMRGYKEPRLSNRPAPSVHDPDAEEKQHALAANEA</sequence>
<feature type="compositionally biased region" description="Basic and acidic residues" evidence="1">
    <location>
        <begin position="419"/>
        <end position="428"/>
    </location>
</feature>
<accession>A0A8H4UCL5</accession>
<dbReference type="AlphaFoldDB" id="A0A8H4UCL5"/>
<feature type="region of interest" description="Disordered" evidence="1">
    <location>
        <begin position="408"/>
        <end position="435"/>
    </location>
</feature>
<proteinExistence type="predicted"/>
<gene>
    <name evidence="2" type="ORF">FZEAL_9131</name>
</gene>
<evidence type="ECO:0000313" key="3">
    <source>
        <dbReference type="Proteomes" id="UP000635477"/>
    </source>
</evidence>
<reference evidence="2" key="1">
    <citation type="journal article" date="2020" name="BMC Genomics">
        <title>Correction to: Identification and distribution of gene clusters required for synthesis of sphingolipid metabolism inhibitors in diverse species of the filamentous fungus Fusarium.</title>
        <authorList>
            <person name="Kim H.S."/>
            <person name="Lohmar J.M."/>
            <person name="Busman M."/>
            <person name="Brown D.W."/>
            <person name="Naumann T.A."/>
            <person name="Divon H.H."/>
            <person name="Lysoe E."/>
            <person name="Uhlig S."/>
            <person name="Proctor R.H."/>
        </authorList>
    </citation>
    <scope>NUCLEOTIDE SEQUENCE</scope>
    <source>
        <strain evidence="2">NRRL 22465</strain>
    </source>
</reference>
<evidence type="ECO:0000256" key="1">
    <source>
        <dbReference type="SAM" id="MobiDB-lite"/>
    </source>
</evidence>
<evidence type="ECO:0000313" key="2">
    <source>
        <dbReference type="EMBL" id="KAF4973905.1"/>
    </source>
</evidence>
<dbReference type="GO" id="GO:0033167">
    <property type="term" value="C:ARC complex"/>
    <property type="evidence" value="ECO:0007669"/>
    <property type="project" value="InterPro"/>
</dbReference>
<organism evidence="2 3">
    <name type="scientific">Fusarium zealandicum</name>
    <dbReference type="NCBI Taxonomy" id="1053134"/>
    <lineage>
        <taxon>Eukaryota</taxon>
        <taxon>Fungi</taxon>
        <taxon>Dikarya</taxon>
        <taxon>Ascomycota</taxon>
        <taxon>Pezizomycotina</taxon>
        <taxon>Sordariomycetes</taxon>
        <taxon>Hypocreomycetidae</taxon>
        <taxon>Hypocreales</taxon>
        <taxon>Nectriaceae</taxon>
        <taxon>Fusarium</taxon>
        <taxon>Fusarium staphyleae species complex</taxon>
    </lineage>
</organism>
<keyword evidence="3" id="KW-1185">Reference proteome</keyword>
<protein>
    <recommendedName>
        <fullName evidence="4">Argonaute-binding protein 1</fullName>
    </recommendedName>
</protein>
<dbReference type="OrthoDB" id="435402at2759"/>
<dbReference type="EMBL" id="JABEYC010000826">
    <property type="protein sequence ID" value="KAF4973905.1"/>
    <property type="molecule type" value="Genomic_DNA"/>
</dbReference>
<name>A0A8H4UCL5_9HYPO</name>
<reference evidence="2" key="2">
    <citation type="submission" date="2020-05" db="EMBL/GenBank/DDBJ databases">
        <authorList>
            <person name="Kim H.-S."/>
            <person name="Proctor R.H."/>
            <person name="Brown D.W."/>
        </authorList>
    </citation>
    <scope>NUCLEOTIDE SEQUENCE</scope>
    <source>
        <strain evidence="2">NRRL 22465</strain>
    </source>
</reference>